<dbReference type="RefSeq" id="WP_024364602.1">
    <property type="nucleotide sequence ID" value="NZ_BJNS01000031.1"/>
</dbReference>
<dbReference type="GO" id="GO:0006281">
    <property type="term" value="P:DNA repair"/>
    <property type="evidence" value="ECO:0007669"/>
    <property type="project" value="TreeGrafter"/>
</dbReference>
<dbReference type="GO" id="GO:0005829">
    <property type="term" value="C:cytosol"/>
    <property type="evidence" value="ECO:0007669"/>
    <property type="project" value="TreeGrafter"/>
</dbReference>
<dbReference type="Proteomes" id="UP000238825">
    <property type="component" value="Chromosome"/>
</dbReference>
<dbReference type="InterPro" id="IPR041492">
    <property type="entry name" value="HAD_2"/>
</dbReference>
<keyword evidence="1 4" id="KW-0378">Hydrolase</keyword>
<evidence type="ECO:0000313" key="6">
    <source>
        <dbReference type="Proteomes" id="UP000255295"/>
    </source>
</evidence>
<reference evidence="4 6" key="2">
    <citation type="submission" date="2018-06" db="EMBL/GenBank/DDBJ databases">
        <authorList>
            <consortium name="Pathogen Informatics"/>
            <person name="Doyle S."/>
        </authorList>
    </citation>
    <scope>NUCLEOTIDE SEQUENCE [LARGE SCALE GENOMIC DNA]</scope>
    <source>
        <strain evidence="4 6">NCTC10338</strain>
    </source>
</reference>
<protein>
    <submittedName>
        <fullName evidence="4">Hydrolase, haloacid dehalogenase-like family</fullName>
    </submittedName>
    <submittedName>
        <fullName evidence="3">Nucleosidase</fullName>
    </submittedName>
</protein>
<dbReference type="InterPro" id="IPR050155">
    <property type="entry name" value="HAD-like_hydrolase_sf"/>
</dbReference>
<evidence type="ECO:0000256" key="2">
    <source>
        <dbReference type="ARBA" id="ARBA00022842"/>
    </source>
</evidence>
<organism evidence="3 5">
    <name type="scientific">Lysinibacillus sphaericus</name>
    <name type="common">Bacillus sphaericus</name>
    <dbReference type="NCBI Taxonomy" id="1421"/>
    <lineage>
        <taxon>Bacteria</taxon>
        <taxon>Bacillati</taxon>
        <taxon>Bacillota</taxon>
        <taxon>Bacilli</taxon>
        <taxon>Bacillales</taxon>
        <taxon>Bacillaceae</taxon>
        <taxon>Lysinibacillus</taxon>
    </lineage>
</organism>
<proteinExistence type="predicted"/>
<reference evidence="3 5" key="1">
    <citation type="submission" date="2017-03" db="EMBL/GenBank/DDBJ databases">
        <title>The whole genome sequencing and assembly of Lysinibacillus sphaericus DSM 28T strain.</title>
        <authorList>
            <person name="Lee Y.-J."/>
            <person name="Yi H."/>
            <person name="Bahn Y.-S."/>
            <person name="Kim J.F."/>
            <person name="Lee D.-W."/>
        </authorList>
    </citation>
    <scope>NUCLEOTIDE SEQUENCE [LARGE SCALE GENOMIC DNA]</scope>
    <source>
        <strain evidence="3 5">DSM 28</strain>
    </source>
</reference>
<evidence type="ECO:0000256" key="1">
    <source>
        <dbReference type="ARBA" id="ARBA00022801"/>
    </source>
</evidence>
<accession>A0A2S0JVI1</accession>
<dbReference type="AlphaFoldDB" id="A0A2S0JVI1"/>
<dbReference type="SUPFAM" id="SSF56784">
    <property type="entry name" value="HAD-like"/>
    <property type="match status" value="1"/>
</dbReference>
<dbReference type="InterPro" id="IPR023198">
    <property type="entry name" value="PGP-like_dom2"/>
</dbReference>
<evidence type="ECO:0000313" key="5">
    <source>
        <dbReference type="Proteomes" id="UP000238825"/>
    </source>
</evidence>
<evidence type="ECO:0000313" key="4">
    <source>
        <dbReference type="EMBL" id="SUV19472.1"/>
    </source>
</evidence>
<dbReference type="InterPro" id="IPR036412">
    <property type="entry name" value="HAD-like_sf"/>
</dbReference>
<dbReference type="GO" id="GO:0008967">
    <property type="term" value="F:phosphoglycolate phosphatase activity"/>
    <property type="evidence" value="ECO:0007669"/>
    <property type="project" value="TreeGrafter"/>
</dbReference>
<dbReference type="InterPro" id="IPR023214">
    <property type="entry name" value="HAD_sf"/>
</dbReference>
<keyword evidence="2" id="KW-0460">Magnesium</keyword>
<evidence type="ECO:0000313" key="3">
    <source>
        <dbReference type="EMBL" id="AVK95145.1"/>
    </source>
</evidence>
<dbReference type="PANTHER" id="PTHR43434">
    <property type="entry name" value="PHOSPHOGLYCOLATE PHOSPHATASE"/>
    <property type="match status" value="1"/>
</dbReference>
<dbReference type="EMBL" id="CP019980">
    <property type="protein sequence ID" value="AVK95145.1"/>
    <property type="molecule type" value="Genomic_DNA"/>
</dbReference>
<gene>
    <name evidence="3" type="ORF">LS41612_01965</name>
    <name evidence="4" type="ORF">NCTC10338_04405</name>
</gene>
<dbReference type="Gene3D" id="1.10.150.240">
    <property type="entry name" value="Putative phosphatase, domain 2"/>
    <property type="match status" value="1"/>
</dbReference>
<sequence length="217" mass="24207">MKKAIIFDMDGTLFQTNLILEPALSATFDVLRTKGLWQGETPIAQYREIMGVTLPVVWETLCPMHTLEVREASNVLFHEKLIELIRNGKGALYPNAEQTLATLANDYHLYIASNGQKEYLQAIVETYKLNRFIEGTYSIQSIPSGHKSDLVRSVIEANAIQAGTVVGDRSSDIQAARDNQLFSIGVRFDFAQESELQKAHIVINNLQEIPSALATIL</sequence>
<name>A0A2S0JVI1_LYSSH</name>
<dbReference type="GeneID" id="48274947"/>
<dbReference type="PANTHER" id="PTHR43434:SF1">
    <property type="entry name" value="PHOSPHOGLYCOLATE PHOSPHATASE"/>
    <property type="match status" value="1"/>
</dbReference>
<dbReference type="Gene3D" id="3.40.50.1000">
    <property type="entry name" value="HAD superfamily/HAD-like"/>
    <property type="match status" value="1"/>
</dbReference>
<dbReference type="Pfam" id="PF13419">
    <property type="entry name" value="HAD_2"/>
    <property type="match status" value="1"/>
</dbReference>
<dbReference type="EMBL" id="UFSZ01000001">
    <property type="protein sequence ID" value="SUV19472.1"/>
    <property type="molecule type" value="Genomic_DNA"/>
</dbReference>
<dbReference type="Proteomes" id="UP000255295">
    <property type="component" value="Unassembled WGS sequence"/>
</dbReference>